<organism evidence="2 3">
    <name type="scientific">Arabidopsis suecica</name>
    <name type="common">Swedish thale-cress</name>
    <name type="synonym">Cardaminopsis suecica</name>
    <dbReference type="NCBI Taxonomy" id="45249"/>
    <lineage>
        <taxon>Eukaryota</taxon>
        <taxon>Viridiplantae</taxon>
        <taxon>Streptophyta</taxon>
        <taxon>Embryophyta</taxon>
        <taxon>Tracheophyta</taxon>
        <taxon>Spermatophyta</taxon>
        <taxon>Magnoliopsida</taxon>
        <taxon>eudicotyledons</taxon>
        <taxon>Gunneridae</taxon>
        <taxon>Pentapetalae</taxon>
        <taxon>rosids</taxon>
        <taxon>malvids</taxon>
        <taxon>Brassicales</taxon>
        <taxon>Brassicaceae</taxon>
        <taxon>Camelineae</taxon>
        <taxon>Arabidopsis</taxon>
    </lineage>
</organism>
<dbReference type="EMBL" id="JAEFBJ010000010">
    <property type="protein sequence ID" value="KAG7563874.1"/>
    <property type="molecule type" value="Genomic_DNA"/>
</dbReference>
<dbReference type="EMBL" id="JAEFBJ010000010">
    <property type="protein sequence ID" value="KAG7563879.1"/>
    <property type="molecule type" value="Genomic_DNA"/>
</dbReference>
<dbReference type="Proteomes" id="UP000694251">
    <property type="component" value="Chromosome 10"/>
</dbReference>
<evidence type="ECO:0000313" key="2">
    <source>
        <dbReference type="EMBL" id="KAG7563876.1"/>
    </source>
</evidence>
<keyword evidence="1" id="KW-0472">Membrane</keyword>
<dbReference type="EMBL" id="JAEFBJ010000010">
    <property type="protein sequence ID" value="KAG7563875.1"/>
    <property type="molecule type" value="Genomic_DNA"/>
</dbReference>
<keyword evidence="1" id="KW-1133">Transmembrane helix</keyword>
<keyword evidence="3" id="KW-1185">Reference proteome</keyword>
<name>A0A8T1ZWN5_ARASU</name>
<gene>
    <name evidence="2" type="ORF">ISN44_As10g006380</name>
</gene>
<sequence length="146" mass="16733">MFQLLFVSLTSLLFCITYATLFQTLTLLYVAGSMNLTIIWSNFNIRGKLLYLGQKEKIGTHYLTNITLGSVYFFILFTSLAGPITQQNLFFFFPLSLCFLPNDFDFFNTKLNVTNDDNEASSISFALLLPRRRQLRPTPRSSANSR</sequence>
<feature type="transmembrane region" description="Helical" evidence="1">
    <location>
        <begin position="66"/>
        <end position="84"/>
    </location>
</feature>
<dbReference type="EMBL" id="JAEFBJ010000010">
    <property type="protein sequence ID" value="KAG7563877.1"/>
    <property type="molecule type" value="Genomic_DNA"/>
</dbReference>
<comment type="caution">
    <text evidence="2">The sequence shown here is derived from an EMBL/GenBank/DDBJ whole genome shotgun (WGS) entry which is preliminary data.</text>
</comment>
<evidence type="ECO:0000313" key="3">
    <source>
        <dbReference type="Proteomes" id="UP000694251"/>
    </source>
</evidence>
<feature type="transmembrane region" description="Helical" evidence="1">
    <location>
        <begin position="29"/>
        <end position="45"/>
    </location>
</feature>
<accession>A0A8T1ZWN5</accession>
<proteinExistence type="predicted"/>
<dbReference type="EMBL" id="JAEFBJ010000010">
    <property type="protein sequence ID" value="KAG7563878.1"/>
    <property type="molecule type" value="Genomic_DNA"/>
</dbReference>
<evidence type="ECO:0000256" key="1">
    <source>
        <dbReference type="SAM" id="Phobius"/>
    </source>
</evidence>
<keyword evidence="1" id="KW-0812">Transmembrane</keyword>
<dbReference type="AlphaFoldDB" id="A0A8T1ZWN5"/>
<dbReference type="EMBL" id="JAEFBJ010000010">
    <property type="protein sequence ID" value="KAG7563876.1"/>
    <property type="molecule type" value="Genomic_DNA"/>
</dbReference>
<reference evidence="2 3" key="1">
    <citation type="submission" date="2020-12" db="EMBL/GenBank/DDBJ databases">
        <title>Concerted genomic and epigenomic changes stabilize Arabidopsis allopolyploids.</title>
        <authorList>
            <person name="Chen Z."/>
        </authorList>
    </citation>
    <scope>NUCLEOTIDE SEQUENCE [LARGE SCALE GENOMIC DNA]</scope>
    <source>
        <strain evidence="2">As9502</strain>
        <tissue evidence="2">Leaf</tissue>
    </source>
</reference>
<protein>
    <submittedName>
        <fullName evidence="2">Uncharacterized protein</fullName>
    </submittedName>
</protein>